<keyword evidence="1" id="KW-0812">Transmembrane</keyword>
<feature type="transmembrane region" description="Helical" evidence="1">
    <location>
        <begin position="297"/>
        <end position="325"/>
    </location>
</feature>
<dbReference type="AlphaFoldDB" id="A0A6V7R658"/>
<proteinExistence type="predicted"/>
<dbReference type="RefSeq" id="WP_186084917.1">
    <property type="nucleotide sequence ID" value="NZ_BMDB01000001.1"/>
</dbReference>
<feature type="transmembrane region" description="Helical" evidence="1">
    <location>
        <begin position="238"/>
        <end position="258"/>
    </location>
</feature>
<name>A0A6V7R658_9BACL</name>
<feature type="transmembrane region" description="Helical" evidence="1">
    <location>
        <begin position="146"/>
        <end position="171"/>
    </location>
</feature>
<feature type="transmembrane region" description="Helical" evidence="1">
    <location>
        <begin position="20"/>
        <end position="42"/>
    </location>
</feature>
<dbReference type="Proteomes" id="UP000521032">
    <property type="component" value="Unassembled WGS sequence"/>
</dbReference>
<feature type="transmembrane region" description="Helical" evidence="1">
    <location>
        <begin position="337"/>
        <end position="359"/>
    </location>
</feature>
<feature type="transmembrane region" description="Helical" evidence="1">
    <location>
        <begin position="183"/>
        <end position="203"/>
    </location>
</feature>
<accession>A0A6V7R658</accession>
<protein>
    <submittedName>
        <fullName evidence="2">Uncharacterized protein</fullName>
    </submittedName>
</protein>
<organism evidence="2 3">
    <name type="scientific">Phocicoccus schoeneichii</name>
    <dbReference type="NCBI Taxonomy" id="1812261"/>
    <lineage>
        <taxon>Bacteria</taxon>
        <taxon>Bacillati</taxon>
        <taxon>Bacillota</taxon>
        <taxon>Bacilli</taxon>
        <taxon>Bacillales</taxon>
        <taxon>Salinicoccaceae</taxon>
        <taxon>Phocicoccus</taxon>
    </lineage>
</organism>
<feature type="transmembrane region" description="Helical" evidence="1">
    <location>
        <begin position="107"/>
        <end position="134"/>
    </location>
</feature>
<reference evidence="2 3" key="1">
    <citation type="submission" date="2020-07" db="EMBL/GenBank/DDBJ databases">
        <authorList>
            <person name="Criscuolo A."/>
        </authorList>
    </citation>
    <scope>NUCLEOTIDE SEQUENCE [LARGE SCALE GENOMIC DNA]</scope>
    <source>
        <strain evidence="3">CIP 111030</strain>
    </source>
</reference>
<feature type="transmembrane region" description="Helical" evidence="1">
    <location>
        <begin position="270"/>
        <end position="291"/>
    </location>
</feature>
<keyword evidence="1" id="KW-0472">Membrane</keyword>
<keyword evidence="1" id="KW-1133">Transmembrane helix</keyword>
<comment type="caution">
    <text evidence="2">The sequence shown here is derived from an EMBL/GenBank/DDBJ whole genome shotgun (WGS) entry which is preliminary data.</text>
</comment>
<keyword evidence="3" id="KW-1185">Reference proteome</keyword>
<sequence>MKSKILSSNSVLTKYFTGTIFWATFAYTLLMIILVPVSLYIMSKASQFNIYNPEIYSVGNTLINYGILQMMVSMIFAVTLAVMLFGFKNKEASSDYIHSLPIKRGNIFINANIVGFVAMIIPLVIVSIIALIMSPILKGLISPMEILVWALFTLVVQFIIYAISLFVGFLVNSLNLHLEMIVIAMFLPLVLFTSVIMNGSYFFNGVPKTILMNSEFLTKLSFPVSTFVEMESGDLNKMLFIIWILIAIVLFVGSYLLYKNRKNENVNSVFNYTVLYHIIVVILTILGMLMIGLGLTVLIPAGIIVTIFMFAIGALISYILALMFMQDNVRITFNLKNIFITIGAIAMFWVIFITGWKMYVSTVPEVSEVEAVKISDWSSTQYYSSGEVDEYFRSDYEYSRAADDVKNVINLHETLKDQELKVYNTDELLNTININYLLKDGTKIHREYQVLEDPDEKIMSVLKQIDSSALTVKNDFFYNLKEDNKYENGSLDILNFYGGDEINSTDKVVEQLQKNYKKEYGSLKNMSQAAVKYTGKASFGLGVKSGYAHLYGESSIYNKAVTDFLKEYDYSMTTLLDLEEPYTSMYKIDLSKVKDKDQVYEDLNYMSYENFKEKYDIELLEGENLTEATKQLDSYKFNTEGDTLLLVTPMMNEEDIIAEEPLGTYFSVVVDE</sequence>
<evidence type="ECO:0000313" key="2">
    <source>
        <dbReference type="EMBL" id="CAD2072505.1"/>
    </source>
</evidence>
<gene>
    <name evidence="2" type="ORF">JEOSCH030_00297</name>
</gene>
<evidence type="ECO:0000256" key="1">
    <source>
        <dbReference type="SAM" id="Phobius"/>
    </source>
</evidence>
<feature type="transmembrane region" description="Helical" evidence="1">
    <location>
        <begin position="62"/>
        <end position="87"/>
    </location>
</feature>
<evidence type="ECO:0000313" key="3">
    <source>
        <dbReference type="Proteomes" id="UP000521032"/>
    </source>
</evidence>
<dbReference type="EMBL" id="CAJEWE010000006">
    <property type="protein sequence ID" value="CAD2072505.1"/>
    <property type="molecule type" value="Genomic_DNA"/>
</dbReference>